<dbReference type="Proteomes" id="UP000187283">
    <property type="component" value="Unassembled WGS sequence"/>
</dbReference>
<feature type="non-terminal residue" evidence="1">
    <location>
        <position position="32"/>
    </location>
</feature>
<comment type="caution">
    <text evidence="1">The sequence shown here is derived from an EMBL/GenBank/DDBJ whole genome shotgun (WGS) entry which is preliminary data.</text>
</comment>
<keyword evidence="2" id="KW-1185">Reference proteome</keyword>
<proteinExistence type="predicted"/>
<sequence length="32" mass="3568">MNSKERGIEAYEKLVQGRDEIIKRGACKKCGG</sequence>
<accession>A0A1R1YGN4</accession>
<dbReference type="OrthoDB" id="5596742at2759"/>
<dbReference type="EMBL" id="LSSN01000072">
    <property type="protein sequence ID" value="OMJ26078.1"/>
    <property type="molecule type" value="Genomic_DNA"/>
</dbReference>
<protein>
    <submittedName>
        <fullName evidence="1">Uncharacterized protein</fullName>
    </submittedName>
</protein>
<evidence type="ECO:0000313" key="2">
    <source>
        <dbReference type="Proteomes" id="UP000187283"/>
    </source>
</evidence>
<dbReference type="AlphaFoldDB" id="A0A1R1YGN4"/>
<gene>
    <name evidence="1" type="ORF">AYI70_g445</name>
</gene>
<evidence type="ECO:0000313" key="1">
    <source>
        <dbReference type="EMBL" id="OMJ26078.1"/>
    </source>
</evidence>
<reference evidence="1 2" key="1">
    <citation type="submission" date="2017-01" db="EMBL/GenBank/DDBJ databases">
        <authorList>
            <person name="Mah S.A."/>
            <person name="Swanson W.J."/>
            <person name="Moy G.W."/>
            <person name="Vacquier V.D."/>
        </authorList>
    </citation>
    <scope>NUCLEOTIDE SEQUENCE [LARGE SCALE GENOMIC DNA]</scope>
    <source>
        <strain evidence="1 2">GSMNP</strain>
    </source>
</reference>
<name>A0A1R1YGN4_9FUNG</name>
<organism evidence="1 2">
    <name type="scientific">Smittium culicis</name>
    <dbReference type="NCBI Taxonomy" id="133412"/>
    <lineage>
        <taxon>Eukaryota</taxon>
        <taxon>Fungi</taxon>
        <taxon>Fungi incertae sedis</taxon>
        <taxon>Zoopagomycota</taxon>
        <taxon>Kickxellomycotina</taxon>
        <taxon>Harpellomycetes</taxon>
        <taxon>Harpellales</taxon>
        <taxon>Legeriomycetaceae</taxon>
        <taxon>Smittium</taxon>
    </lineage>
</organism>